<dbReference type="SMART" id="SM00829">
    <property type="entry name" value="PKS_ER"/>
    <property type="match status" value="1"/>
</dbReference>
<name>A0A397GCF8_ASPTH</name>
<dbReference type="InterPro" id="IPR013154">
    <property type="entry name" value="ADH-like_N"/>
</dbReference>
<dbReference type="GO" id="GO:0016651">
    <property type="term" value="F:oxidoreductase activity, acting on NAD(P)H"/>
    <property type="evidence" value="ECO:0007669"/>
    <property type="project" value="InterPro"/>
</dbReference>
<dbReference type="InterPro" id="IPR011032">
    <property type="entry name" value="GroES-like_sf"/>
</dbReference>
<dbReference type="EMBL" id="NKHU02000204">
    <property type="protein sequence ID" value="RHZ48127.1"/>
    <property type="molecule type" value="Genomic_DNA"/>
</dbReference>
<accession>A0A397GCF8</accession>
<dbReference type="STRING" id="41047.A0A397GCF8"/>
<evidence type="ECO:0000256" key="2">
    <source>
        <dbReference type="ARBA" id="ARBA00023002"/>
    </source>
</evidence>
<dbReference type="VEuPathDB" id="FungiDB:CDV56_103619"/>
<dbReference type="InterPro" id="IPR047122">
    <property type="entry name" value="Trans-enoyl_RdTase-like"/>
</dbReference>
<reference evidence="4" key="1">
    <citation type="submission" date="2018-08" db="EMBL/GenBank/DDBJ databases">
        <title>Draft genome sequence of azole-resistant Aspergillus thermomutatus (Neosartorya pseudofischeri) strain HMR AF 39, isolated from a human nasal aspirate.</title>
        <authorList>
            <person name="Parent-Michaud M."/>
            <person name="Dufresne P.J."/>
            <person name="Fournier E."/>
            <person name="Martineau C."/>
            <person name="Moreira S."/>
            <person name="Perkins V."/>
            <person name="De Repentigny L."/>
            <person name="Dufresne S.F."/>
        </authorList>
    </citation>
    <scope>NUCLEOTIDE SEQUENCE [LARGE SCALE GENOMIC DNA]</scope>
    <source>
        <strain evidence="4">HMR AF 39</strain>
    </source>
</reference>
<dbReference type="SUPFAM" id="SSF50129">
    <property type="entry name" value="GroES-like"/>
    <property type="match status" value="1"/>
</dbReference>
<dbReference type="CDD" id="cd08249">
    <property type="entry name" value="enoyl_reductase_like"/>
    <property type="match status" value="1"/>
</dbReference>
<dbReference type="Gene3D" id="3.90.180.10">
    <property type="entry name" value="Medium-chain alcohol dehydrogenases, catalytic domain"/>
    <property type="match status" value="2"/>
</dbReference>
<keyword evidence="5" id="KW-1185">Reference proteome</keyword>
<dbReference type="PANTHER" id="PTHR45348">
    <property type="entry name" value="HYPOTHETICAL OXIDOREDUCTASE (EUROFUNG)"/>
    <property type="match status" value="1"/>
</dbReference>
<dbReference type="OrthoDB" id="48317at2759"/>
<dbReference type="Proteomes" id="UP000215305">
    <property type="component" value="Unassembled WGS sequence"/>
</dbReference>
<feature type="domain" description="Enoyl reductase (ER)" evidence="3">
    <location>
        <begin position="10"/>
        <end position="281"/>
    </location>
</feature>
<dbReference type="GeneID" id="38125593"/>
<protein>
    <recommendedName>
        <fullName evidence="3">Enoyl reductase (ER) domain-containing protein</fullName>
    </recommendedName>
</protein>
<dbReference type="AlphaFoldDB" id="A0A397GCF8"/>
<evidence type="ECO:0000259" key="3">
    <source>
        <dbReference type="SMART" id="SM00829"/>
    </source>
</evidence>
<proteinExistence type="inferred from homology"/>
<organism evidence="4 5">
    <name type="scientific">Aspergillus thermomutatus</name>
    <name type="common">Neosartorya pseudofischeri</name>
    <dbReference type="NCBI Taxonomy" id="41047"/>
    <lineage>
        <taxon>Eukaryota</taxon>
        <taxon>Fungi</taxon>
        <taxon>Dikarya</taxon>
        <taxon>Ascomycota</taxon>
        <taxon>Pezizomycotina</taxon>
        <taxon>Eurotiomycetes</taxon>
        <taxon>Eurotiomycetidae</taxon>
        <taxon>Eurotiales</taxon>
        <taxon>Aspergillaceae</taxon>
        <taxon>Aspergillus</taxon>
        <taxon>Aspergillus subgen. Fumigati</taxon>
    </lineage>
</organism>
<comment type="caution">
    <text evidence="4">The sequence shown here is derived from an EMBL/GenBank/DDBJ whole genome shotgun (WGS) entry which is preliminary data.</text>
</comment>
<evidence type="ECO:0000313" key="4">
    <source>
        <dbReference type="EMBL" id="RHZ48127.1"/>
    </source>
</evidence>
<keyword evidence="2" id="KW-0560">Oxidoreductase</keyword>
<dbReference type="InterPro" id="IPR020843">
    <property type="entry name" value="ER"/>
</dbReference>
<dbReference type="RefSeq" id="XP_026611849.1">
    <property type="nucleotide sequence ID" value="XM_026757238.1"/>
</dbReference>
<dbReference type="PANTHER" id="PTHR45348:SF2">
    <property type="entry name" value="ZINC-TYPE ALCOHOL DEHYDROGENASE-LIKE PROTEIN C2E1P3.01"/>
    <property type="match status" value="1"/>
</dbReference>
<evidence type="ECO:0000256" key="1">
    <source>
        <dbReference type="ARBA" id="ARBA00008072"/>
    </source>
</evidence>
<gene>
    <name evidence="4" type="ORF">CDV56_103619</name>
</gene>
<dbReference type="Gene3D" id="3.40.50.720">
    <property type="entry name" value="NAD(P)-binding Rossmann-like Domain"/>
    <property type="match status" value="2"/>
</dbReference>
<dbReference type="Pfam" id="PF08240">
    <property type="entry name" value="ADH_N"/>
    <property type="match status" value="1"/>
</dbReference>
<sequence length="301" mass="32443">MKAVKIQEVGKAAVAEVPTPQKHIHLIPSEGCTSGSDFAGVVQEVGSNVTTLKKGDRIAGVAHGGNSSHKEDGAFAEYVAVKEGISFKLPDGVSFEEAATGGVGIATIGQGLYQSLQLPLPNQPSKERFPSLGADAVFDYNAPNCGAEIRKHTSNELYYAFDCISEGNPLPICAEALSSDVSTKKPMYSSVLFCEFPRTDSTLAYTIFGEPFYKAFGAGIDFPASKEDYDFAKMFFKLSERLLAEGKFKFHRVDVRNGGLEGVLEGLEELRQGKVSGKKLVYRITDIYILASSGYVPLTIT</sequence>
<comment type="similarity">
    <text evidence="1">Belongs to the zinc-containing alcohol dehydrogenase family.</text>
</comment>
<evidence type="ECO:0000313" key="5">
    <source>
        <dbReference type="Proteomes" id="UP000215305"/>
    </source>
</evidence>